<dbReference type="InterPro" id="IPR008928">
    <property type="entry name" value="6-hairpin_glycosidase_sf"/>
</dbReference>
<evidence type="ECO:0000313" key="1">
    <source>
        <dbReference type="EMBL" id="GEO11881.1"/>
    </source>
</evidence>
<keyword evidence="2" id="KW-1185">Reference proteome</keyword>
<accession>A0A512BIU1</accession>
<comment type="caution">
    <text evidence="1">The sequence shown here is derived from an EMBL/GenBank/DDBJ whole genome shotgun (WGS) entry which is preliminary data.</text>
</comment>
<protein>
    <recommendedName>
        <fullName evidence="3">Alpha-L-rhamnosidase six-hairpin glycosidase domain-containing protein</fullName>
    </recommendedName>
</protein>
<name>A0A512BIU1_9BACT</name>
<dbReference type="SUPFAM" id="SSF48208">
    <property type="entry name" value="Six-hairpin glycosidases"/>
    <property type="match status" value="1"/>
</dbReference>
<proteinExistence type="predicted"/>
<evidence type="ECO:0000313" key="2">
    <source>
        <dbReference type="Proteomes" id="UP000321513"/>
    </source>
</evidence>
<organism evidence="1 2">
    <name type="scientific">Segetibacter aerophilus</name>
    <dbReference type="NCBI Taxonomy" id="670293"/>
    <lineage>
        <taxon>Bacteria</taxon>
        <taxon>Pseudomonadati</taxon>
        <taxon>Bacteroidota</taxon>
        <taxon>Chitinophagia</taxon>
        <taxon>Chitinophagales</taxon>
        <taxon>Chitinophagaceae</taxon>
        <taxon>Segetibacter</taxon>
    </lineage>
</organism>
<reference evidence="1 2" key="1">
    <citation type="submission" date="2019-07" db="EMBL/GenBank/DDBJ databases">
        <title>Whole genome shotgun sequence of Segetibacter aerophilus NBRC 106135.</title>
        <authorList>
            <person name="Hosoyama A."/>
            <person name="Uohara A."/>
            <person name="Ohji S."/>
            <person name="Ichikawa N."/>
        </authorList>
    </citation>
    <scope>NUCLEOTIDE SEQUENCE [LARGE SCALE GENOMIC DNA]</scope>
    <source>
        <strain evidence="1 2">NBRC 106135</strain>
    </source>
</reference>
<dbReference type="Proteomes" id="UP000321513">
    <property type="component" value="Unassembled WGS sequence"/>
</dbReference>
<dbReference type="EMBL" id="BJYT01000031">
    <property type="protein sequence ID" value="GEO11881.1"/>
    <property type="molecule type" value="Genomic_DNA"/>
</dbReference>
<evidence type="ECO:0008006" key="3">
    <source>
        <dbReference type="Google" id="ProtNLM"/>
    </source>
</evidence>
<dbReference type="AlphaFoldDB" id="A0A512BIU1"/>
<sequence>MCGAKVNLDRNGKLLARYKPQTPGASYAIAVKLAVDFLKKCPVSPKNNLPLYLTHCSMYRDGKGGYVGSDWPHNPIVVNGGLVQSLAIDWRNYSGDETMIAITRQALDHQIKFGTTPAGWQWSNVPYASSDAGSVTYHGASRFDTAVTDENKGRGDGSYVLEVDKIGEMGIGYLRFYQITGEEKYLDAALKCADALAKHVRKSINTERGLEWKKLSVTSPWPFRVRAETGEILEDYTSHTVENLRLLDELIRIRENIKLSREKAAAYKNASAIAWRWMYSADGPIKTSIWKGYFEDIRFDPINLNRVNNSPMEFARYLLKNPLHDTEISTTVPGLVWWVKNTFGEKGMNAINEQTGCYLPMGSHTSRYASVCAMWYEHSGDKWFKEEAYRFFNHASYMAEPDGVVQTGHNWGSEIWFSDGYTDYIRHFMEGIASVPEWAPAGENHLLRSTSVVQKIQYLDKQISYQTYDKVAKEVLRLAAKPLAVKVDGLAIKETKNPANEGWVWEPLSTGGVLRVYHTNGAAVSISLNTANKLM</sequence>
<gene>
    <name evidence="1" type="ORF">SAE01_43770</name>
</gene>
<dbReference type="GO" id="GO:0005975">
    <property type="term" value="P:carbohydrate metabolic process"/>
    <property type="evidence" value="ECO:0007669"/>
    <property type="project" value="InterPro"/>
</dbReference>